<evidence type="ECO:0000313" key="9">
    <source>
        <dbReference type="Proteomes" id="UP001562354"/>
    </source>
</evidence>
<evidence type="ECO:0000256" key="4">
    <source>
        <dbReference type="ARBA" id="ARBA00022833"/>
    </source>
</evidence>
<feature type="region of interest" description="Disordered" evidence="6">
    <location>
        <begin position="267"/>
        <end position="391"/>
    </location>
</feature>
<feature type="compositionally biased region" description="Low complexity" evidence="6">
    <location>
        <begin position="210"/>
        <end position="224"/>
    </location>
</feature>
<evidence type="ECO:0000256" key="2">
    <source>
        <dbReference type="ARBA" id="ARBA00022723"/>
    </source>
</evidence>
<keyword evidence="2" id="KW-0479">Metal-binding</keyword>
<proteinExistence type="predicted"/>
<accession>A0ABR3P750</accession>
<dbReference type="SUPFAM" id="SSF57863">
    <property type="entry name" value="ArfGap/RecO-like zinc finger"/>
    <property type="match status" value="1"/>
</dbReference>
<dbReference type="GeneID" id="95976162"/>
<keyword evidence="1" id="KW-0343">GTPase activation</keyword>
<keyword evidence="3 5" id="KW-0863">Zinc-finger</keyword>
<sequence length="489" mass="51604">MALATKTQSQKIFEKLKQKPANKVCFDCSAKNPTWSSVPFAIYLCLDCSANHRNLGVHISFVRSTNLDIWQWEQLRNMKVGGNESATRYFQTHGGSAALASKDPKTKYTSNAAVKYKEELARRCAADAKLYPEEVTITDAVEEEGTSGTNTPADEDDFFSSWDKPAIKRPSNPPSRTGTPSNISRTNSPFLNANAAANGNGIARTKSPLAGSGEATGPAAPAARAIPAAARKPAGTTGAKKNILGAKKTKLGAKKIDASALDFEAAERKAKEEAERVAKLGYDPEAEAAASETHTKSAQPAEASSIVSPTPLSPARPGGFGSTAKGPQHSDGDMERLGMGVRKLGFGQVGGGSPAGSSAAAPKKMGFGSVAKAPVEDDSQTYAREKFASQKGISSDEFFGRAAFDPSAQNEARSRLQGFEGAQSISSNAYFGRPEDEMPEGEYGDLETAAKDFVRKFGITAGDDLENLSSLLGEGANKLQGAIRSYLNS</sequence>
<dbReference type="SMART" id="SM00105">
    <property type="entry name" value="ArfGap"/>
    <property type="match status" value="1"/>
</dbReference>
<evidence type="ECO:0000256" key="5">
    <source>
        <dbReference type="PROSITE-ProRule" id="PRU00288"/>
    </source>
</evidence>
<protein>
    <recommendedName>
        <fullName evidence="7">Arf-GAP domain-containing protein</fullName>
    </recommendedName>
</protein>
<feature type="region of interest" description="Disordered" evidence="6">
    <location>
        <begin position="137"/>
        <end position="224"/>
    </location>
</feature>
<name>A0ABR3P750_9PEZI</name>
<dbReference type="PRINTS" id="PR00405">
    <property type="entry name" value="REVINTRACTNG"/>
</dbReference>
<evidence type="ECO:0000259" key="7">
    <source>
        <dbReference type="PROSITE" id="PS50115"/>
    </source>
</evidence>
<keyword evidence="4" id="KW-0862">Zinc</keyword>
<feature type="compositionally biased region" description="Basic and acidic residues" evidence="6">
    <location>
        <begin position="267"/>
        <end position="278"/>
    </location>
</feature>
<evidence type="ECO:0000256" key="1">
    <source>
        <dbReference type="ARBA" id="ARBA00022468"/>
    </source>
</evidence>
<dbReference type="Gene3D" id="1.10.220.150">
    <property type="entry name" value="Arf GTPase activating protein"/>
    <property type="match status" value="1"/>
</dbReference>
<feature type="compositionally biased region" description="Polar residues" evidence="6">
    <location>
        <begin position="174"/>
        <end position="191"/>
    </location>
</feature>
<gene>
    <name evidence="8" type="ORF">AAFC00_002460</name>
</gene>
<dbReference type="InterPro" id="IPR038508">
    <property type="entry name" value="ArfGAP_dom_sf"/>
</dbReference>
<evidence type="ECO:0000256" key="6">
    <source>
        <dbReference type="SAM" id="MobiDB-lite"/>
    </source>
</evidence>
<dbReference type="EMBL" id="JBFMKM010000012">
    <property type="protein sequence ID" value="KAL1302008.1"/>
    <property type="molecule type" value="Genomic_DNA"/>
</dbReference>
<comment type="caution">
    <text evidence="8">The sequence shown here is derived from an EMBL/GenBank/DDBJ whole genome shotgun (WGS) entry which is preliminary data.</text>
</comment>
<reference evidence="8 9" key="1">
    <citation type="submission" date="2024-07" db="EMBL/GenBank/DDBJ databases">
        <title>Draft sequence of the Neodothiora populina.</title>
        <authorList>
            <person name="Drown D.D."/>
            <person name="Schuette U.S."/>
            <person name="Buechlein A.B."/>
            <person name="Rusch D.R."/>
            <person name="Winton L.W."/>
            <person name="Adams G.A."/>
        </authorList>
    </citation>
    <scope>NUCLEOTIDE SEQUENCE [LARGE SCALE GENOMIC DNA]</scope>
    <source>
        <strain evidence="8 9">CPC 39397</strain>
    </source>
</reference>
<organism evidence="8 9">
    <name type="scientific">Neodothiora populina</name>
    <dbReference type="NCBI Taxonomy" id="2781224"/>
    <lineage>
        <taxon>Eukaryota</taxon>
        <taxon>Fungi</taxon>
        <taxon>Dikarya</taxon>
        <taxon>Ascomycota</taxon>
        <taxon>Pezizomycotina</taxon>
        <taxon>Dothideomycetes</taxon>
        <taxon>Dothideomycetidae</taxon>
        <taxon>Dothideales</taxon>
        <taxon>Dothioraceae</taxon>
        <taxon>Neodothiora</taxon>
    </lineage>
</organism>
<dbReference type="PANTHER" id="PTHR45686">
    <property type="entry name" value="ADP-RIBOSYLATION FACTOR GTPASE ACTIVATING PROTEIN 3, ISOFORM H-RELATED"/>
    <property type="match status" value="1"/>
</dbReference>
<dbReference type="Proteomes" id="UP001562354">
    <property type="component" value="Unassembled WGS sequence"/>
</dbReference>
<dbReference type="RefSeq" id="XP_069198284.1">
    <property type="nucleotide sequence ID" value="XM_069341775.1"/>
</dbReference>
<feature type="compositionally biased region" description="Low complexity" evidence="6">
    <location>
        <begin position="192"/>
        <end position="201"/>
    </location>
</feature>
<evidence type="ECO:0000256" key="3">
    <source>
        <dbReference type="ARBA" id="ARBA00022771"/>
    </source>
</evidence>
<dbReference type="CDD" id="cd08831">
    <property type="entry name" value="ArfGap_ArfGap2_3_like"/>
    <property type="match status" value="1"/>
</dbReference>
<dbReference type="PROSITE" id="PS50115">
    <property type="entry name" value="ARFGAP"/>
    <property type="match status" value="1"/>
</dbReference>
<dbReference type="InterPro" id="IPR037278">
    <property type="entry name" value="ARFGAP/RecO"/>
</dbReference>
<keyword evidence="9" id="KW-1185">Reference proteome</keyword>
<dbReference type="Pfam" id="PF01412">
    <property type="entry name" value="ArfGap"/>
    <property type="match status" value="1"/>
</dbReference>
<dbReference type="InterPro" id="IPR001164">
    <property type="entry name" value="ArfGAP_dom"/>
</dbReference>
<dbReference type="PANTHER" id="PTHR45686:SF4">
    <property type="entry name" value="ADP-RIBOSYLATION FACTOR GTPASE ACTIVATING PROTEIN 3, ISOFORM H"/>
    <property type="match status" value="1"/>
</dbReference>
<feature type="domain" description="Arf-GAP" evidence="7">
    <location>
        <begin position="10"/>
        <end position="120"/>
    </location>
</feature>
<evidence type="ECO:0000313" key="8">
    <source>
        <dbReference type="EMBL" id="KAL1302008.1"/>
    </source>
</evidence>